<comment type="caution">
    <text evidence="6">The sequence shown here is derived from an EMBL/GenBank/DDBJ whole genome shotgun (WGS) entry which is preliminary data.</text>
</comment>
<evidence type="ECO:0000313" key="6">
    <source>
        <dbReference type="EMBL" id="MBH9576935.1"/>
    </source>
</evidence>
<keyword evidence="3 5" id="KW-1133">Transmembrane helix</keyword>
<gene>
    <name evidence="6" type="ORF">I7X39_08455</name>
</gene>
<sequence>MPEQRVREAQALTALRLTLALLIFIHGAYRAWSGGYAPFGAWLDSQGIPLGAAVAIGITALEVLGAPLLAWGRWAVMPLCLLFALVYAVGIAMVHAPFGWFVVGAGRNGAEYSVLLIVGLLATAWARLPGLSAGRQ</sequence>
<proteinExistence type="predicted"/>
<evidence type="ECO:0000256" key="1">
    <source>
        <dbReference type="ARBA" id="ARBA00004141"/>
    </source>
</evidence>
<name>A0A931NHW1_9BURK</name>
<comment type="subcellular location">
    <subcellularLocation>
        <location evidence="1">Membrane</location>
        <topology evidence="1">Multi-pass membrane protein</topology>
    </subcellularLocation>
</comment>
<dbReference type="InterPro" id="IPR032808">
    <property type="entry name" value="DoxX"/>
</dbReference>
<dbReference type="Pfam" id="PF07681">
    <property type="entry name" value="DoxX"/>
    <property type="match status" value="1"/>
</dbReference>
<evidence type="ECO:0000256" key="3">
    <source>
        <dbReference type="ARBA" id="ARBA00022989"/>
    </source>
</evidence>
<dbReference type="AlphaFoldDB" id="A0A931NHW1"/>
<dbReference type="RefSeq" id="WP_198110598.1">
    <property type="nucleotide sequence ID" value="NZ_JAEDAK010000005.1"/>
</dbReference>
<feature type="transmembrane region" description="Helical" evidence="5">
    <location>
        <begin position="52"/>
        <end position="72"/>
    </location>
</feature>
<accession>A0A931NHW1</accession>
<dbReference type="EMBL" id="JAEDAK010000005">
    <property type="protein sequence ID" value="MBH9576935.1"/>
    <property type="molecule type" value="Genomic_DNA"/>
</dbReference>
<evidence type="ECO:0000256" key="4">
    <source>
        <dbReference type="ARBA" id="ARBA00023136"/>
    </source>
</evidence>
<feature type="transmembrane region" description="Helical" evidence="5">
    <location>
        <begin position="79"/>
        <end position="103"/>
    </location>
</feature>
<keyword evidence="2 5" id="KW-0812">Transmembrane</keyword>
<evidence type="ECO:0000313" key="7">
    <source>
        <dbReference type="Proteomes" id="UP000613266"/>
    </source>
</evidence>
<feature type="transmembrane region" description="Helical" evidence="5">
    <location>
        <begin position="12"/>
        <end position="32"/>
    </location>
</feature>
<evidence type="ECO:0000256" key="2">
    <source>
        <dbReference type="ARBA" id="ARBA00022692"/>
    </source>
</evidence>
<protein>
    <submittedName>
        <fullName evidence="6">DoxX family protein</fullName>
    </submittedName>
</protein>
<keyword evidence="7" id="KW-1185">Reference proteome</keyword>
<organism evidence="6 7">
    <name type="scientific">Inhella proteolytica</name>
    <dbReference type="NCBI Taxonomy" id="2795029"/>
    <lineage>
        <taxon>Bacteria</taxon>
        <taxon>Pseudomonadati</taxon>
        <taxon>Pseudomonadota</taxon>
        <taxon>Betaproteobacteria</taxon>
        <taxon>Burkholderiales</taxon>
        <taxon>Sphaerotilaceae</taxon>
        <taxon>Inhella</taxon>
    </lineage>
</organism>
<keyword evidence="4 5" id="KW-0472">Membrane</keyword>
<feature type="transmembrane region" description="Helical" evidence="5">
    <location>
        <begin position="109"/>
        <end position="128"/>
    </location>
</feature>
<evidence type="ECO:0000256" key="5">
    <source>
        <dbReference type="SAM" id="Phobius"/>
    </source>
</evidence>
<reference evidence="6" key="1">
    <citation type="submission" date="2020-12" db="EMBL/GenBank/DDBJ databases">
        <title>The genome sequence of Inhella sp. 1Y17.</title>
        <authorList>
            <person name="Liu Y."/>
        </authorList>
    </citation>
    <scope>NUCLEOTIDE SEQUENCE</scope>
    <source>
        <strain evidence="6">1Y17</strain>
    </source>
</reference>
<dbReference type="Proteomes" id="UP000613266">
    <property type="component" value="Unassembled WGS sequence"/>
</dbReference>